<dbReference type="GO" id="GO:0000149">
    <property type="term" value="F:SNARE binding"/>
    <property type="evidence" value="ECO:0007669"/>
    <property type="project" value="TreeGrafter"/>
</dbReference>
<evidence type="ECO:0000313" key="4">
    <source>
        <dbReference type="Proteomes" id="UP001301350"/>
    </source>
</evidence>
<feature type="compositionally biased region" description="Polar residues" evidence="2">
    <location>
        <begin position="1"/>
        <end position="10"/>
    </location>
</feature>
<dbReference type="Gene3D" id="1.10.357.50">
    <property type="match status" value="1"/>
</dbReference>
<proteinExistence type="predicted"/>
<gene>
    <name evidence="3" type="ORF">CDCA_CDCA05G1704</name>
</gene>
<keyword evidence="4" id="KW-1185">Reference proteome</keyword>
<feature type="region of interest" description="Disordered" evidence="2">
    <location>
        <begin position="1"/>
        <end position="25"/>
    </location>
</feature>
<protein>
    <recommendedName>
        <fullName evidence="5">Exocyst complex component Sec6</fullName>
    </recommendedName>
</protein>
<dbReference type="PANTHER" id="PTHR21292">
    <property type="entry name" value="EXOCYST COMPLEX COMPONENT SEC6-RELATED"/>
    <property type="match status" value="1"/>
</dbReference>
<dbReference type="GO" id="GO:0000145">
    <property type="term" value="C:exocyst"/>
    <property type="evidence" value="ECO:0007669"/>
    <property type="project" value="InterPro"/>
</dbReference>
<evidence type="ECO:0000256" key="1">
    <source>
        <dbReference type="SAM" id="Coils"/>
    </source>
</evidence>
<dbReference type="GO" id="GO:0006887">
    <property type="term" value="P:exocytosis"/>
    <property type="evidence" value="ECO:0007669"/>
    <property type="project" value="InterPro"/>
</dbReference>
<evidence type="ECO:0008006" key="5">
    <source>
        <dbReference type="Google" id="ProtNLM"/>
    </source>
</evidence>
<feature type="region of interest" description="Disordered" evidence="2">
    <location>
        <begin position="333"/>
        <end position="365"/>
    </location>
</feature>
<reference evidence="3 4" key="1">
    <citation type="submission" date="2022-07" db="EMBL/GenBank/DDBJ databases">
        <title>Genome-wide signatures of adaptation to extreme environments.</title>
        <authorList>
            <person name="Cho C.H."/>
            <person name="Yoon H.S."/>
        </authorList>
    </citation>
    <scope>NUCLEOTIDE SEQUENCE [LARGE SCALE GENOMIC DNA]</scope>
    <source>
        <strain evidence="3 4">DBV 063 E5</strain>
    </source>
</reference>
<dbReference type="PANTHER" id="PTHR21292:SF1">
    <property type="entry name" value="EXOCYST COMPLEX COMPONENT 3"/>
    <property type="match status" value="1"/>
</dbReference>
<dbReference type="EMBL" id="JANCYW010000005">
    <property type="protein sequence ID" value="KAK4535679.1"/>
    <property type="molecule type" value="Genomic_DNA"/>
</dbReference>
<feature type="compositionally biased region" description="Low complexity" evidence="2">
    <location>
        <begin position="351"/>
        <end position="365"/>
    </location>
</feature>
<accession>A0AAV9ITQ7</accession>
<feature type="coiled-coil region" evidence="1">
    <location>
        <begin position="286"/>
        <end position="313"/>
    </location>
</feature>
<keyword evidence="1" id="KW-0175">Coiled coil</keyword>
<feature type="compositionally biased region" description="Basic and acidic residues" evidence="2">
    <location>
        <begin position="15"/>
        <end position="25"/>
    </location>
</feature>
<evidence type="ECO:0000313" key="3">
    <source>
        <dbReference type="EMBL" id="KAK4535679.1"/>
    </source>
</evidence>
<comment type="caution">
    <text evidence="3">The sequence shown here is derived from an EMBL/GenBank/DDBJ whole genome shotgun (WGS) entry which is preliminary data.</text>
</comment>
<dbReference type="GO" id="GO:0051601">
    <property type="term" value="P:exocyst localization"/>
    <property type="evidence" value="ECO:0007669"/>
    <property type="project" value="TreeGrafter"/>
</dbReference>
<dbReference type="AlphaFoldDB" id="A0AAV9ITQ7"/>
<name>A0AAV9ITQ7_CYACA</name>
<sequence length="946" mass="101726">MGADSESSCSMDPLAHWRREGTPDRLAEATERVTAEVLRRCPELAADDADAYGTAATSAAVAAAARQCSERYAAEELQLLEGAADEMLDEWARPLNESLKATREACRRVADMTEVGRRAAGTPLYPQARVQQVLQAYRCAQAAMAGMARLAELEEDAEGLAAGMLGGEQPLSQVDADVVKLVERRTQLEQALRNEWNVEGIRGDEEAVDAERQRETLEALVGELYQRTGGDVETLVQNECRARIKDCVRLVREDRAKLVEAVNSLSARGELGISIVRGAVHEAVAHRALECELSSATEQIREADRRHEEAQFRSVQAQPAAWVRGAISDLVPGGEEAEEDDSKLADTSSHSAAARPAVDTAAAATADAPADDSAVAERVLQVADALVEDLTSVADQIDPLFPRRFYFLECFAVETHEVLNAQFWSVIARASLIPGKQILSLISWIEEYHGHLIKLFPTQHPLAPGAAAVSTDEDTAPFSAWPPALHLALDAPSQRLSEGYAARALEMMKHWIGNCVEVDATSLIDVYGDSNALYTQAPVDVFRIVNDEMAIVAEHAQRGNPLFVQRVCDACAAALLVYRSMSAAALDGHDADDGALERICAAANNHRRCEELAGQFAERCHAVLDQAIYAQAHRSTEPVVSRSRADASSTADTEAPTGSAALSEYSLSVDGIAHEFAVSAEHVATRACNVIFLDLDEAPGLWPRLYLHGWAAGEEEVAGSVVATVADFFGDINEFLRRDADKMAAFTECARRIADRYVAQLALLLGADRKNASNVAAAANTLTTTESTAVADADEGGSESLAHRITGGGPSRLLRAVGAARGPRITLEPNTVARLRADRQLFADYFIHDGGGSSVAITSRCLAPLDALADMLDSAGNAACFAESYAHLLAAHLAADTLQLWAPSMMERLLLALQRSAAAATPEWAAAARIECRRLWQARGQPPVHG</sequence>
<organism evidence="3 4">
    <name type="scientific">Cyanidium caldarium</name>
    <name type="common">Red alga</name>
    <dbReference type="NCBI Taxonomy" id="2771"/>
    <lineage>
        <taxon>Eukaryota</taxon>
        <taxon>Rhodophyta</taxon>
        <taxon>Bangiophyceae</taxon>
        <taxon>Cyanidiales</taxon>
        <taxon>Cyanidiaceae</taxon>
        <taxon>Cyanidium</taxon>
    </lineage>
</organism>
<dbReference type="Proteomes" id="UP001301350">
    <property type="component" value="Unassembled WGS sequence"/>
</dbReference>
<evidence type="ECO:0000256" key="2">
    <source>
        <dbReference type="SAM" id="MobiDB-lite"/>
    </source>
</evidence>
<dbReference type="InterPro" id="IPR010326">
    <property type="entry name" value="EXOC3/Sec6"/>
</dbReference>
<dbReference type="Pfam" id="PF06046">
    <property type="entry name" value="Sec6"/>
    <property type="match status" value="1"/>
</dbReference>